<evidence type="ECO:0000259" key="9">
    <source>
        <dbReference type="Pfam" id="PF03175"/>
    </source>
</evidence>
<dbReference type="Proteomes" id="UP001159428">
    <property type="component" value="Unassembled WGS sequence"/>
</dbReference>
<dbReference type="EMBL" id="CALNXJ010000045">
    <property type="protein sequence ID" value="CAH3149092.1"/>
    <property type="molecule type" value="Genomic_DNA"/>
</dbReference>
<evidence type="ECO:0000256" key="3">
    <source>
        <dbReference type="ARBA" id="ARBA00022679"/>
    </source>
</evidence>
<gene>
    <name evidence="10" type="ORF">PMEA_00024297</name>
</gene>
<dbReference type="InterPro" id="IPR036397">
    <property type="entry name" value="RNaseH_sf"/>
</dbReference>
<proteinExistence type="inferred from homology"/>
<keyword evidence="5" id="KW-0235">DNA replication</keyword>
<dbReference type="PANTHER" id="PTHR33568">
    <property type="entry name" value="DNA POLYMERASE"/>
    <property type="match status" value="1"/>
</dbReference>
<feature type="domain" description="DNA-directed DNA polymerase family B mitochondria/virus" evidence="9">
    <location>
        <begin position="469"/>
        <end position="652"/>
    </location>
</feature>
<dbReference type="InterPro" id="IPR012337">
    <property type="entry name" value="RNaseH-like_sf"/>
</dbReference>
<evidence type="ECO:0000256" key="1">
    <source>
        <dbReference type="ARBA" id="ARBA00005755"/>
    </source>
</evidence>
<evidence type="ECO:0000313" key="11">
    <source>
        <dbReference type="Proteomes" id="UP001159428"/>
    </source>
</evidence>
<accession>A0AAU9XL61</accession>
<keyword evidence="7" id="KW-0238">DNA-binding</keyword>
<comment type="similarity">
    <text evidence="1">Belongs to the DNA polymerase type-B family.</text>
</comment>
<keyword evidence="6" id="KW-0239">DNA-directed DNA polymerase</keyword>
<evidence type="ECO:0000256" key="6">
    <source>
        <dbReference type="ARBA" id="ARBA00022932"/>
    </source>
</evidence>
<feature type="non-terminal residue" evidence="10">
    <location>
        <position position="808"/>
    </location>
</feature>
<dbReference type="Gene3D" id="3.30.420.10">
    <property type="entry name" value="Ribonuclease H-like superfamily/Ribonuclease H"/>
    <property type="match status" value="1"/>
</dbReference>
<keyword evidence="11" id="KW-1185">Reference proteome</keyword>
<evidence type="ECO:0000256" key="2">
    <source>
        <dbReference type="ARBA" id="ARBA00012417"/>
    </source>
</evidence>
<dbReference type="GO" id="GO:0003677">
    <property type="term" value="F:DNA binding"/>
    <property type="evidence" value="ECO:0007669"/>
    <property type="project" value="UniProtKB-KW"/>
</dbReference>
<dbReference type="GO" id="GO:0006260">
    <property type="term" value="P:DNA replication"/>
    <property type="evidence" value="ECO:0007669"/>
    <property type="project" value="UniProtKB-KW"/>
</dbReference>
<protein>
    <recommendedName>
        <fullName evidence="2">DNA-directed DNA polymerase</fullName>
        <ecNumber evidence="2">2.7.7.7</ecNumber>
    </recommendedName>
</protein>
<evidence type="ECO:0000256" key="8">
    <source>
        <dbReference type="ARBA" id="ARBA00049244"/>
    </source>
</evidence>
<keyword evidence="4" id="KW-0548">Nucleotidyltransferase</keyword>
<name>A0AAU9XL61_9CNID</name>
<evidence type="ECO:0000256" key="7">
    <source>
        <dbReference type="ARBA" id="ARBA00023125"/>
    </source>
</evidence>
<comment type="caution">
    <text evidence="10">The sequence shown here is derived from an EMBL/GenBank/DDBJ whole genome shotgun (WGS) entry which is preliminary data.</text>
</comment>
<evidence type="ECO:0000256" key="4">
    <source>
        <dbReference type="ARBA" id="ARBA00022695"/>
    </source>
</evidence>
<dbReference type="AlphaFoldDB" id="A0AAU9XL61"/>
<dbReference type="EC" id="2.7.7.7" evidence="2"/>
<dbReference type="GO" id="GO:0003887">
    <property type="term" value="F:DNA-directed DNA polymerase activity"/>
    <property type="evidence" value="ECO:0007669"/>
    <property type="project" value="UniProtKB-KW"/>
</dbReference>
<evidence type="ECO:0000256" key="5">
    <source>
        <dbReference type="ARBA" id="ARBA00022705"/>
    </source>
</evidence>
<dbReference type="SUPFAM" id="SSF53098">
    <property type="entry name" value="Ribonuclease H-like"/>
    <property type="match status" value="1"/>
</dbReference>
<keyword evidence="3" id="KW-0808">Transferase</keyword>
<evidence type="ECO:0000313" key="10">
    <source>
        <dbReference type="EMBL" id="CAH3149092.1"/>
    </source>
</evidence>
<sequence length="808" mass="93657">MAKRKFDEVEYGDDGISDDLLNEIGEVFENQYGNDVTDSQMVQFGCELDQQQLDALDIGLDEHPEQIGGGMPLFEFDFQKFGLPKRWKKSAANQQRYRATLKQRRNPTKNDNVGKEVTEALVRSMKETLHCKKVTDQWQNKTLKDTDEVFLNFKAEKFDHHVQTQRFTVGEIMNGNGEERFGAYMNQLANQLNSNESFSPEDKFAVDLTIVPKPKEGGKSKLTKGRHNIEDVLHNKQCVLPIKNSEDNLCLARAICLTKAHLHKDDGVEGKRYYKNLGNNPNVLTRCAKFLHKQAGVPEGPCGRAELEKFQQYLAPDYHQNCLALHRAKNICMTLVRCGNCCKQFQPDPQQLHRCYFGKCSNCKEYVDLREHKCYIQPIPEQEDSPKRKTKAKIKRHLKINPEASVYEEPSIFVYADYEAMISEDGTHLPICVCAQTSENNTSYTFYGDDCSKQFLEFLTNLTEDQYKEPREVICIFHNLKGYDSIFIQHQLVIEGRKFDVMIPNGTKMISLEAGKITFKDSMAFLPMALSAFTDTFGLTELKKGFFPHKFHTQENRSYVGPLPEVSYYDPEGMSSKKKEEFEVWYREEAAKQHPFDLKEELLAYCHSDVALLKAGCHKFIQEFKSIAGFNPMEKCVTIAAACNRYWRRKHLPLDLIAVEPSSGWRGARMNHSKASLEWLMWQEYNTRSRIQHARNGGEYRITVGPTSYFKIQKLRGKGYRVVEIWGCEWEKEKKETPVITEFLKDLDILTFPLCRKCVEIETQKEHMLERDYHCPHSDEERMLRGTWCTPEIHKAIEKGYRLVRIHE</sequence>
<dbReference type="GO" id="GO:0000166">
    <property type="term" value="F:nucleotide binding"/>
    <property type="evidence" value="ECO:0007669"/>
    <property type="project" value="InterPro"/>
</dbReference>
<dbReference type="InterPro" id="IPR004868">
    <property type="entry name" value="DNA-dir_DNA_pol_B_mt/vir"/>
</dbReference>
<comment type="catalytic activity">
    <reaction evidence="8">
        <text>DNA(n) + a 2'-deoxyribonucleoside 5'-triphosphate = DNA(n+1) + diphosphate</text>
        <dbReference type="Rhea" id="RHEA:22508"/>
        <dbReference type="Rhea" id="RHEA-COMP:17339"/>
        <dbReference type="Rhea" id="RHEA-COMP:17340"/>
        <dbReference type="ChEBI" id="CHEBI:33019"/>
        <dbReference type="ChEBI" id="CHEBI:61560"/>
        <dbReference type="ChEBI" id="CHEBI:173112"/>
        <dbReference type="EC" id="2.7.7.7"/>
    </reaction>
</comment>
<organism evidence="10 11">
    <name type="scientific">Pocillopora meandrina</name>
    <dbReference type="NCBI Taxonomy" id="46732"/>
    <lineage>
        <taxon>Eukaryota</taxon>
        <taxon>Metazoa</taxon>
        <taxon>Cnidaria</taxon>
        <taxon>Anthozoa</taxon>
        <taxon>Hexacorallia</taxon>
        <taxon>Scleractinia</taxon>
        <taxon>Astrocoeniina</taxon>
        <taxon>Pocilloporidae</taxon>
        <taxon>Pocillopora</taxon>
    </lineage>
</organism>
<dbReference type="PANTHER" id="PTHR33568:SF3">
    <property type="entry name" value="DNA-DIRECTED DNA POLYMERASE"/>
    <property type="match status" value="1"/>
</dbReference>
<dbReference type="Pfam" id="PF03175">
    <property type="entry name" value="DNA_pol_B_2"/>
    <property type="match status" value="1"/>
</dbReference>
<reference evidence="10 11" key="1">
    <citation type="submission" date="2022-05" db="EMBL/GenBank/DDBJ databases">
        <authorList>
            <consortium name="Genoscope - CEA"/>
            <person name="William W."/>
        </authorList>
    </citation>
    <scope>NUCLEOTIDE SEQUENCE [LARGE SCALE GENOMIC DNA]</scope>
</reference>